<proteinExistence type="predicted"/>
<sequence>MRASSAVADEVLIFMKINFMDFAIIYMLMFILRYVALECNGVPVMCVINCYMMLKYYKVVMLILFKLNNL</sequence>
<evidence type="ECO:0000256" key="1">
    <source>
        <dbReference type="SAM" id="Phobius"/>
    </source>
</evidence>
<dbReference type="EMBL" id="MOOV01000013">
    <property type="protein sequence ID" value="OUC03849.1"/>
    <property type="molecule type" value="Genomic_DNA"/>
</dbReference>
<evidence type="ECO:0000313" key="3">
    <source>
        <dbReference type="Proteomes" id="UP000195160"/>
    </source>
</evidence>
<keyword evidence="1" id="KW-0812">Transmembrane</keyword>
<feature type="transmembrane region" description="Helical" evidence="1">
    <location>
        <begin position="42"/>
        <end position="65"/>
    </location>
</feature>
<accession>A0A9X6N7U4</accession>
<keyword evidence="1" id="KW-1133">Transmembrane helix</keyword>
<dbReference type="AlphaFoldDB" id="A0A9X6N7U4"/>
<evidence type="ECO:0000313" key="2">
    <source>
        <dbReference type="EMBL" id="OUC03849.1"/>
    </source>
</evidence>
<gene>
    <name evidence="2" type="ORF">BK784_01350</name>
</gene>
<reference evidence="2 3" key="1">
    <citation type="submission" date="2016-10" db="EMBL/GenBank/DDBJ databases">
        <title>Comparative genomics of Bacillus thuringiensis reveals a path to pathogens against multiple invertebrate hosts.</title>
        <authorList>
            <person name="Zheng J."/>
            <person name="Gao Q."/>
            <person name="Liu H."/>
            <person name="Peng D."/>
            <person name="Ruan L."/>
            <person name="Sun M."/>
        </authorList>
    </citation>
    <scope>NUCLEOTIDE SEQUENCE [LARGE SCALE GENOMIC DNA]</scope>
    <source>
        <strain evidence="2">T30001</strain>
    </source>
</reference>
<feature type="transmembrane region" description="Helical" evidence="1">
    <location>
        <begin position="12"/>
        <end position="36"/>
    </location>
</feature>
<keyword evidence="1" id="KW-0472">Membrane</keyword>
<organism evidence="2 3">
    <name type="scientific">Bacillus thuringiensis subsp. medellin</name>
    <dbReference type="NCBI Taxonomy" id="79672"/>
    <lineage>
        <taxon>Bacteria</taxon>
        <taxon>Bacillati</taxon>
        <taxon>Bacillota</taxon>
        <taxon>Bacilli</taxon>
        <taxon>Bacillales</taxon>
        <taxon>Bacillaceae</taxon>
        <taxon>Bacillus</taxon>
        <taxon>Bacillus cereus group</taxon>
    </lineage>
</organism>
<dbReference type="Proteomes" id="UP000195160">
    <property type="component" value="Unassembled WGS sequence"/>
</dbReference>
<comment type="caution">
    <text evidence="2">The sequence shown here is derived from an EMBL/GenBank/DDBJ whole genome shotgun (WGS) entry which is preliminary data.</text>
</comment>
<name>A0A9X6N7U4_BACTV</name>
<protein>
    <submittedName>
        <fullName evidence="2">Uncharacterized protein</fullName>
    </submittedName>
</protein>